<feature type="chain" id="PRO_5009133666" evidence="1">
    <location>
        <begin position="19"/>
        <end position="143"/>
    </location>
</feature>
<evidence type="ECO:0000313" key="2">
    <source>
        <dbReference type="EMBL" id="ODQ59909.1"/>
    </source>
</evidence>
<dbReference type="EMBL" id="KV454210">
    <property type="protein sequence ID" value="ODQ59909.1"/>
    <property type="molecule type" value="Genomic_DNA"/>
</dbReference>
<organism evidence="2 3">
    <name type="scientific">Wickerhamomyces anomalus (strain ATCC 58044 / CBS 1984 / NCYC 433 / NRRL Y-366-8)</name>
    <name type="common">Yeast</name>
    <name type="synonym">Hansenula anomala</name>
    <dbReference type="NCBI Taxonomy" id="683960"/>
    <lineage>
        <taxon>Eukaryota</taxon>
        <taxon>Fungi</taxon>
        <taxon>Dikarya</taxon>
        <taxon>Ascomycota</taxon>
        <taxon>Saccharomycotina</taxon>
        <taxon>Saccharomycetes</taxon>
        <taxon>Phaffomycetales</taxon>
        <taxon>Wickerhamomycetaceae</taxon>
        <taxon>Wickerhamomyces</taxon>
    </lineage>
</organism>
<dbReference type="RefSeq" id="XP_019039116.1">
    <property type="nucleotide sequence ID" value="XM_019184743.1"/>
</dbReference>
<protein>
    <submittedName>
        <fullName evidence="2">Uncharacterized protein</fullName>
    </submittedName>
</protein>
<reference evidence="2 3" key="1">
    <citation type="journal article" date="2016" name="Proc. Natl. Acad. Sci. U.S.A.">
        <title>Comparative genomics of biotechnologically important yeasts.</title>
        <authorList>
            <person name="Riley R."/>
            <person name="Haridas S."/>
            <person name="Wolfe K.H."/>
            <person name="Lopes M.R."/>
            <person name="Hittinger C.T."/>
            <person name="Goeker M."/>
            <person name="Salamov A.A."/>
            <person name="Wisecaver J.H."/>
            <person name="Long T.M."/>
            <person name="Calvey C.H."/>
            <person name="Aerts A.L."/>
            <person name="Barry K.W."/>
            <person name="Choi C."/>
            <person name="Clum A."/>
            <person name="Coughlan A.Y."/>
            <person name="Deshpande S."/>
            <person name="Douglass A.P."/>
            <person name="Hanson S.J."/>
            <person name="Klenk H.-P."/>
            <person name="LaButti K.M."/>
            <person name="Lapidus A."/>
            <person name="Lindquist E.A."/>
            <person name="Lipzen A.M."/>
            <person name="Meier-Kolthoff J.P."/>
            <person name="Ohm R.A."/>
            <person name="Otillar R.P."/>
            <person name="Pangilinan J.L."/>
            <person name="Peng Y."/>
            <person name="Rokas A."/>
            <person name="Rosa C.A."/>
            <person name="Scheuner C."/>
            <person name="Sibirny A.A."/>
            <person name="Slot J.C."/>
            <person name="Stielow J.B."/>
            <person name="Sun H."/>
            <person name="Kurtzman C.P."/>
            <person name="Blackwell M."/>
            <person name="Grigoriev I.V."/>
            <person name="Jeffries T.W."/>
        </authorList>
    </citation>
    <scope>NUCLEOTIDE SEQUENCE [LARGE SCALE GENOMIC DNA]</scope>
    <source>
        <strain evidence="3">ATCC 58044 / CBS 1984 / NCYC 433 / NRRL Y-366-8</strain>
    </source>
</reference>
<dbReference type="GeneID" id="30201989"/>
<accession>A0A1E3P355</accession>
<dbReference type="AlphaFoldDB" id="A0A1E3P355"/>
<sequence length="143" mass="16031">MLKSFVFFAAVLAPSIFALPEPQTSVVRDGQYANYTLSYGTDKIISSKAIFDSRGKWKEDSNVELYDIKYTDSFSDTDISFDGSSFTANWKIEDTNQLVSIYFLAKTTDGSDFAQDVELSITGKYKECDECDAYIALPRSIKS</sequence>
<evidence type="ECO:0000313" key="3">
    <source>
        <dbReference type="Proteomes" id="UP000094112"/>
    </source>
</evidence>
<feature type="signal peptide" evidence="1">
    <location>
        <begin position="1"/>
        <end position="18"/>
    </location>
</feature>
<gene>
    <name evidence="2" type="ORF">WICANDRAFT_78538</name>
</gene>
<dbReference type="OrthoDB" id="5232040at2759"/>
<dbReference type="Proteomes" id="UP000094112">
    <property type="component" value="Unassembled WGS sequence"/>
</dbReference>
<evidence type="ECO:0000256" key="1">
    <source>
        <dbReference type="SAM" id="SignalP"/>
    </source>
</evidence>
<keyword evidence="1" id="KW-0732">Signal</keyword>
<name>A0A1E3P355_WICAA</name>
<proteinExistence type="predicted"/>
<keyword evidence="3" id="KW-1185">Reference proteome</keyword>